<sequence>MRCCVCGGQQKRLVRNITIQGFTKDSQRTTCFISSHTTLLTKLLQLLFQLLLPPPSHNSFGVRDGAREARLRKFCVQLLCNPIPILVSLFESFLPNLRDSTFRVGSRLLSSIRRNRKRPSRSSLCQLSCTRRGFSSGPSFLSSPFSWISYRA</sequence>
<protein>
    <submittedName>
        <fullName evidence="1">Afadin</fullName>
    </submittedName>
</protein>
<evidence type="ECO:0000313" key="1">
    <source>
        <dbReference type="EMBL" id="MAA42708.1"/>
    </source>
</evidence>
<accession>A0A293MS08</accession>
<name>A0A293MS08_ORNER</name>
<dbReference type="AlphaFoldDB" id="A0A293MS08"/>
<organism evidence="1">
    <name type="scientific">Ornithodoros erraticus</name>
    <name type="common">European soft tick</name>
    <name type="synonym">Alectorobius erraticus</name>
    <dbReference type="NCBI Taxonomy" id="265619"/>
    <lineage>
        <taxon>Eukaryota</taxon>
        <taxon>Metazoa</taxon>
        <taxon>Ecdysozoa</taxon>
        <taxon>Arthropoda</taxon>
        <taxon>Chelicerata</taxon>
        <taxon>Arachnida</taxon>
        <taxon>Acari</taxon>
        <taxon>Parasitiformes</taxon>
        <taxon>Ixodida</taxon>
        <taxon>Ixodoidea</taxon>
        <taxon>Argasidae</taxon>
        <taxon>Ornithodorinae</taxon>
        <taxon>Ornithodoros</taxon>
    </lineage>
</organism>
<reference evidence="1" key="1">
    <citation type="submission" date="2017-08" db="EMBL/GenBank/DDBJ databases">
        <title>Ornithodoros erraticus midgut genes differentially expressed after blood feeding.</title>
        <authorList>
            <person name="Oleaga A."/>
        </authorList>
    </citation>
    <scope>NUCLEOTIDE SEQUENCE</scope>
    <source>
        <strain evidence="1">Female</strain>
        <tissue evidence="1">Gut</tissue>
    </source>
</reference>
<dbReference type="EMBL" id="GFWV01017980">
    <property type="protein sequence ID" value="MAA42708.1"/>
    <property type="molecule type" value="Transcribed_RNA"/>
</dbReference>
<proteinExistence type="predicted"/>